<feature type="domain" description="Glycoside hydrolase family 2 immunoglobulin-like beta-sandwich" evidence="4">
    <location>
        <begin position="178"/>
        <end position="276"/>
    </location>
</feature>
<evidence type="ECO:0000256" key="3">
    <source>
        <dbReference type="ARBA" id="ARBA00023295"/>
    </source>
</evidence>
<dbReference type="Pfam" id="PF02836">
    <property type="entry name" value="Glyco_hydro_2_C"/>
    <property type="match status" value="1"/>
</dbReference>
<dbReference type="PANTHER" id="PTHR42732">
    <property type="entry name" value="BETA-GALACTOSIDASE"/>
    <property type="match status" value="1"/>
</dbReference>
<keyword evidence="9" id="KW-1185">Reference proteome</keyword>
<dbReference type="SUPFAM" id="SSF51445">
    <property type="entry name" value="(Trans)glycosidases"/>
    <property type="match status" value="1"/>
</dbReference>
<dbReference type="InterPro" id="IPR017853">
    <property type="entry name" value="GH"/>
</dbReference>
<feature type="domain" description="DUF4982" evidence="6">
    <location>
        <begin position="639"/>
        <end position="719"/>
    </location>
</feature>
<dbReference type="InterPro" id="IPR032311">
    <property type="entry name" value="DUF4982"/>
</dbReference>
<dbReference type="InterPro" id="IPR040605">
    <property type="entry name" value="Glyco_hydro2_dom5"/>
</dbReference>
<dbReference type="RefSeq" id="WP_410035910.1">
    <property type="nucleotide sequence ID" value="NZ_JBGMEF010000033.1"/>
</dbReference>
<protein>
    <submittedName>
        <fullName evidence="8">Glycoside hydrolase family 2 TIM barrel-domain containing protein</fullName>
    </submittedName>
</protein>
<keyword evidence="3" id="KW-0326">Glycosidase</keyword>
<dbReference type="Pfam" id="PF00703">
    <property type="entry name" value="Glyco_hydro_2"/>
    <property type="match status" value="1"/>
</dbReference>
<dbReference type="InterPro" id="IPR051913">
    <property type="entry name" value="GH2_Domain-Containing"/>
</dbReference>
<evidence type="ECO:0000259" key="5">
    <source>
        <dbReference type="Pfam" id="PF02836"/>
    </source>
</evidence>
<dbReference type="InterPro" id="IPR013783">
    <property type="entry name" value="Ig-like_fold"/>
</dbReference>
<dbReference type="Gene3D" id="2.60.120.260">
    <property type="entry name" value="Galactose-binding domain-like"/>
    <property type="match status" value="1"/>
</dbReference>
<organism evidence="8 9">
    <name type="scientific">Anaerococcus kampingae</name>
    <dbReference type="NCBI Taxonomy" id="3115614"/>
    <lineage>
        <taxon>Bacteria</taxon>
        <taxon>Bacillati</taxon>
        <taxon>Bacillota</taxon>
        <taxon>Tissierellia</taxon>
        <taxon>Tissierellales</taxon>
        <taxon>Peptoniphilaceae</taxon>
        <taxon>Anaerococcus</taxon>
    </lineage>
</organism>
<proteinExistence type="inferred from homology"/>
<comment type="caution">
    <text evidence="8">The sequence shown here is derived from an EMBL/GenBank/DDBJ whole genome shotgun (WGS) entry which is preliminary data.</text>
</comment>
<dbReference type="InterPro" id="IPR006103">
    <property type="entry name" value="Glyco_hydro_2_cat"/>
</dbReference>
<dbReference type="GO" id="GO:0016787">
    <property type="term" value="F:hydrolase activity"/>
    <property type="evidence" value="ECO:0007669"/>
    <property type="project" value="UniProtKB-KW"/>
</dbReference>
<dbReference type="Gene3D" id="2.60.40.10">
    <property type="entry name" value="Immunoglobulins"/>
    <property type="match status" value="3"/>
</dbReference>
<sequence>MKTKHFTEKIDANRRLYKLNKNWRHALGEAPGFYKPDFDDSSWEIVDIPHDYSINRNYSRAGEAQSAYKLAGIGLYRKSFYIGDKKQVLIAFDGIYCDCDIYLNGKFLASHHHGYAPFMIDLTDFLYYDRENILAIRVDNPIPTSRWYSGSGIFRDVDLILADDIYFKEIKINDIGLEENKADVTLKIKANLENKGKNQEKIRISHKILYDNKIIKTFKSENFTINPTDDLNIESKIQIKYPKIWQPDSPHLYKIQSTIEKNGQVLDIVTNDYGFRYFSASSQSGLKLNGKAIKLKAVCLHHDQGSLGAADHYRAILRQVLIMKDMGANAIRVTHNPASSKLIDIANKYGILLIEEIFDGWIMDKNNDYNDYSRFFDKKIGPSHLLNSKEEMTRAEYDLKETLRRDYNSPAIIAYSLGNELMCGTNQSKRKDYPKITKNLLDRAREIDQKRYLTIGDNSLRDGYDPILLEIEEEITKNKGLVGLNYCYGEKYDQIHKDYPHWILWQSESASSINSRASYDRLGGDLRDDFRLTSFDDSKVAWGNLASEAWYDVINRDFIMGEAIWTGFDYLGEPTPYNAIARGYPYGEKAPRSSFFGIVDTAGFAKDSYYFYRAQWNDKDTTTHLLPSWNDKELGSFTENVPLTVYTNAWAVELIFTDSKGNRQSLGKKYMEEVKTPAGFTYKKLKGESGHKALYMTWHLPYEKGKIEAISYDKNGKIIENTLGRSKVWTPGDKTFIKLESFYPYFSDGCKKINYIAIDLVDKNSQIKTDARDEIFVEVSKNARILALDSGFQTDHEPFKTKHKKAYGGRLLAIIEAIGAGPVVVKAYGANIQKTQIEIESRGEFKKDQSVEYEKYLLALDKENYPEIFTKDAKTWELIEINKDDDFASYESFDENIPINLYIKNLKKDSRLMAYEMGIFEGEDPVLPKSLPLIDDEGKIIYHGKNIEYDNFDEDDFIKNDSYLIKSSLDLCGKTYHGKVKINKLVEKYRLDAYIEDFALRQAKNESEAFFAFDTQQVFSQIEIISTDSLEDISFLIGESEDEDSFKVIRPEKTIKEACKTTYDFGIFSATFIKIKGSLENINKIRLRSLRIKL</sequence>
<evidence type="ECO:0000259" key="7">
    <source>
        <dbReference type="Pfam" id="PF18565"/>
    </source>
</evidence>
<evidence type="ECO:0000259" key="4">
    <source>
        <dbReference type="Pfam" id="PF00703"/>
    </source>
</evidence>
<feature type="domain" description="Glycoside hydrolase family 2 catalytic" evidence="5">
    <location>
        <begin position="285"/>
        <end position="494"/>
    </location>
</feature>
<dbReference type="EMBL" id="JBGMEF010000033">
    <property type="protein sequence ID" value="MFO3667788.1"/>
    <property type="molecule type" value="Genomic_DNA"/>
</dbReference>
<dbReference type="InterPro" id="IPR036156">
    <property type="entry name" value="Beta-gal/glucu_dom_sf"/>
</dbReference>
<dbReference type="Gene3D" id="3.20.20.80">
    <property type="entry name" value="Glycosidases"/>
    <property type="match status" value="1"/>
</dbReference>
<comment type="similarity">
    <text evidence="1">Belongs to the glycosyl hydrolase 2 family.</text>
</comment>
<evidence type="ECO:0000313" key="9">
    <source>
        <dbReference type="Proteomes" id="UP001637994"/>
    </source>
</evidence>
<gene>
    <name evidence="8" type="ORF">ACCQ42_08400</name>
</gene>
<dbReference type="Proteomes" id="UP001637994">
    <property type="component" value="Unassembled WGS sequence"/>
</dbReference>
<reference evidence="8 9" key="1">
    <citation type="journal article" date="2025" name="Anaerobe">
        <title>Description of Anaerococcus kampingiae sp. nov., Anaerococcus groningensis sp. nov., Anaerococcus martiniensis sp. nov., and Anaerococcus cruorum sp. nov., isolated from human clinical specimens.</title>
        <authorList>
            <person name="Boiten K.E."/>
            <person name="Meijer J."/>
            <person name="van Wezel E.M."/>
            <person name="Veloo A.C.M."/>
        </authorList>
    </citation>
    <scope>NUCLEOTIDE SEQUENCE [LARGE SCALE GENOMIC DNA]</scope>
    <source>
        <strain evidence="8 9">ENR0874</strain>
    </source>
</reference>
<evidence type="ECO:0000259" key="6">
    <source>
        <dbReference type="Pfam" id="PF16355"/>
    </source>
</evidence>
<dbReference type="InterPro" id="IPR006102">
    <property type="entry name" value="Ig-like_GH2"/>
</dbReference>
<evidence type="ECO:0000313" key="8">
    <source>
        <dbReference type="EMBL" id="MFO3667788.1"/>
    </source>
</evidence>
<dbReference type="SUPFAM" id="SSF49303">
    <property type="entry name" value="beta-Galactosidase/glucuronidase domain"/>
    <property type="match status" value="1"/>
</dbReference>
<name>A0ABW9MES5_9FIRM</name>
<dbReference type="PRINTS" id="PR00132">
    <property type="entry name" value="GLHYDRLASE2"/>
</dbReference>
<evidence type="ECO:0000256" key="2">
    <source>
        <dbReference type="ARBA" id="ARBA00022801"/>
    </source>
</evidence>
<dbReference type="InterPro" id="IPR008979">
    <property type="entry name" value="Galactose-bd-like_sf"/>
</dbReference>
<dbReference type="PANTHER" id="PTHR42732:SF1">
    <property type="entry name" value="BETA-MANNOSIDASE"/>
    <property type="match status" value="1"/>
</dbReference>
<dbReference type="Pfam" id="PF18565">
    <property type="entry name" value="Glyco_hydro2_C5"/>
    <property type="match status" value="1"/>
</dbReference>
<feature type="domain" description="Glycoside hydrolase family 2" evidence="7">
    <location>
        <begin position="750"/>
        <end position="837"/>
    </location>
</feature>
<dbReference type="Pfam" id="PF16355">
    <property type="entry name" value="DUF4982"/>
    <property type="match status" value="1"/>
</dbReference>
<dbReference type="InterPro" id="IPR006101">
    <property type="entry name" value="Glyco_hydro_2"/>
</dbReference>
<evidence type="ECO:0000256" key="1">
    <source>
        <dbReference type="ARBA" id="ARBA00007401"/>
    </source>
</evidence>
<accession>A0ABW9MES5</accession>
<dbReference type="SUPFAM" id="SSF49785">
    <property type="entry name" value="Galactose-binding domain-like"/>
    <property type="match status" value="1"/>
</dbReference>
<keyword evidence="2 8" id="KW-0378">Hydrolase</keyword>